<dbReference type="EMBL" id="JAMRXG010000017">
    <property type="protein sequence ID" value="MCM6777740.1"/>
    <property type="molecule type" value="Genomic_DNA"/>
</dbReference>
<evidence type="ECO:0000313" key="1">
    <source>
        <dbReference type="EMBL" id="MCM6777740.1"/>
    </source>
</evidence>
<dbReference type="RefSeq" id="WP_251917153.1">
    <property type="nucleotide sequence ID" value="NZ_JAMRXG010000017.1"/>
</dbReference>
<gene>
    <name evidence="1" type="ORF">NDR86_30075</name>
</gene>
<evidence type="ECO:0000313" key="2">
    <source>
        <dbReference type="Proteomes" id="UP001139157"/>
    </source>
</evidence>
<comment type="caution">
    <text evidence="1">The sequence shown here is derived from an EMBL/GenBank/DDBJ whole genome shotgun (WGS) entry which is preliminary data.</text>
</comment>
<reference evidence="1" key="1">
    <citation type="submission" date="2022-06" db="EMBL/GenBank/DDBJ databases">
        <title>Novel species in genus nocardia.</title>
        <authorList>
            <person name="Li F."/>
        </authorList>
    </citation>
    <scope>NUCLEOTIDE SEQUENCE</scope>
    <source>
        <strain evidence="1">CDC141</strain>
    </source>
</reference>
<name>A0A9X2ECB9_9NOCA</name>
<sequence length="67" mass="7582">MPKLTGWPLDIHVVQDSYHRVAVVDTSDNILVGPYPIGDADLMQELANWIRDYLLDTARPHTLADTH</sequence>
<dbReference type="AlphaFoldDB" id="A0A9X2ECB9"/>
<proteinExistence type="predicted"/>
<protein>
    <submittedName>
        <fullName evidence="1">Uncharacterized protein</fullName>
    </submittedName>
</protein>
<dbReference type="Proteomes" id="UP001139157">
    <property type="component" value="Unassembled WGS sequence"/>
</dbReference>
<organism evidence="1 2">
    <name type="scientific">Nocardia pulmonis</name>
    <dbReference type="NCBI Taxonomy" id="2951408"/>
    <lineage>
        <taxon>Bacteria</taxon>
        <taxon>Bacillati</taxon>
        <taxon>Actinomycetota</taxon>
        <taxon>Actinomycetes</taxon>
        <taxon>Mycobacteriales</taxon>
        <taxon>Nocardiaceae</taxon>
        <taxon>Nocardia</taxon>
    </lineage>
</organism>
<accession>A0A9X2ECB9</accession>
<keyword evidence="2" id="KW-1185">Reference proteome</keyword>